<evidence type="ECO:0000256" key="11">
    <source>
        <dbReference type="ARBA" id="ARBA00022771"/>
    </source>
</evidence>
<keyword evidence="11 20" id="KW-0863">Zinc-finger</keyword>
<evidence type="ECO:0000256" key="10">
    <source>
        <dbReference type="ARBA" id="ARBA00022741"/>
    </source>
</evidence>
<keyword evidence="12 19" id="KW-0276">Fatty acid metabolism</keyword>
<dbReference type="Proteomes" id="UP000589036">
    <property type="component" value="Unassembled WGS sequence"/>
</dbReference>
<keyword evidence="14 19" id="KW-0067">ATP-binding</keyword>
<dbReference type="AlphaFoldDB" id="A0A852TQ51"/>
<protein>
    <recommendedName>
        <fullName evidence="19 20">Multifunctional fusion protein</fullName>
    </recommendedName>
    <domain>
        <recommendedName>
            <fullName evidence="19">Acetyl-coenzyme A carboxylase carboxyl transferase subunit alpha</fullName>
            <shortName evidence="19">ACCase subunit alpha</shortName>
            <shortName evidence="19">Acetyl-CoA carboxylase carboxyltransferase subunit alpha</shortName>
            <ecNumber evidence="19">2.1.3.15</ecNumber>
        </recommendedName>
    </domain>
    <domain>
        <recommendedName>
            <fullName evidence="20">Acetyl-coenzyme A carboxylase carboxyl transferase subunit beta</fullName>
            <shortName evidence="20">ACCase subunit beta</shortName>
            <shortName evidence="20">Acetyl-CoA carboxylase carboxyltransferase subunit beta</shortName>
        </recommendedName>
    </domain>
</protein>
<dbReference type="InterPro" id="IPR029045">
    <property type="entry name" value="ClpP/crotonase-like_dom_sf"/>
</dbReference>
<dbReference type="PRINTS" id="PR01070">
    <property type="entry name" value="ACCCTRFRASEB"/>
</dbReference>
<dbReference type="HAMAP" id="MF_00823">
    <property type="entry name" value="AcetylCoA_CT_alpha"/>
    <property type="match status" value="1"/>
</dbReference>
<evidence type="ECO:0000313" key="23">
    <source>
        <dbReference type="EMBL" id="NYE45407.1"/>
    </source>
</evidence>
<dbReference type="GO" id="GO:0005524">
    <property type="term" value="F:ATP binding"/>
    <property type="evidence" value="ECO:0007669"/>
    <property type="project" value="UniProtKB-KW"/>
</dbReference>
<comment type="subcellular location">
    <subcellularLocation>
        <location evidence="1 19">Cytoplasm</location>
    </subcellularLocation>
</comment>
<evidence type="ECO:0000256" key="3">
    <source>
        <dbReference type="ARBA" id="ARBA00006276"/>
    </source>
</evidence>
<feature type="zinc finger region" description="C4-type" evidence="20">
    <location>
        <begin position="17"/>
        <end position="39"/>
    </location>
</feature>
<dbReference type="GO" id="GO:0003989">
    <property type="term" value="F:acetyl-CoA carboxylase activity"/>
    <property type="evidence" value="ECO:0007669"/>
    <property type="project" value="InterPro"/>
</dbReference>
<dbReference type="UniPathway" id="UPA00655">
    <property type="reaction ID" value="UER00711"/>
</dbReference>
<evidence type="ECO:0000256" key="17">
    <source>
        <dbReference type="ARBA" id="ARBA00025280"/>
    </source>
</evidence>
<dbReference type="RefSeq" id="WP_179641636.1">
    <property type="nucleotide sequence ID" value="NZ_BAAAYY010000007.1"/>
</dbReference>
<feature type="domain" description="CoA carboxyltransferase N-terminal" evidence="21">
    <location>
        <begin position="13"/>
        <end position="282"/>
    </location>
</feature>
<evidence type="ECO:0000256" key="12">
    <source>
        <dbReference type="ARBA" id="ARBA00022832"/>
    </source>
</evidence>
<feature type="binding site" evidence="20">
    <location>
        <position position="39"/>
    </location>
    <ligand>
        <name>Zn(2+)</name>
        <dbReference type="ChEBI" id="CHEBI:29105"/>
    </ligand>
</feature>
<evidence type="ECO:0000256" key="20">
    <source>
        <dbReference type="HAMAP-Rule" id="MF_01395"/>
    </source>
</evidence>
<dbReference type="EC" id="2.1.3.15" evidence="19"/>
<sequence length="561" mass="59303">MTIATTRSAATSEWTQCKKCRTLVYTRRLLRAHRVCPECGNHAPLTAEQRLGDLFGDASWTEVAAAETEEDPLGFVDLHPYRERLAEARARTGLRDAVVVARGEMYGGRVVVAVMDFRFLGGSMGASAGEAVVAAAEAALAERCPLILVTASGGARMQEGLLSLMQMAKTSNAMAALDEAGLLTVTLVTDPTYGGVAASFATQSDVILAEPGARLGFAGPRVIEQTIRQRLPEGFQTAEFLLAHGLLDDVRSRAGQPHTLSVLLAAARPVDPEWGIGTADPVIRDPASLPRRPVREVIRSAREPARPTATDHLDIWGARFVELHGDRAGRDCPAVLGGVALLGGLPFVFIAHHKGHTPAEMARREFAMPSPAGYRKAERLMRLADKLGLPVVTLIDTPGAHPGIDAEEHGQANAVASCLRTMGALKVPVVAVVTGEGGSGGALALGVADEVLACENAFYSVISPEGCAAILWKSTDAVEEAAESLRIDAPSLLRIGAVDGVVPEPPGGAHKDPEAASANVRDAVTAALRRLRGRSAADLVSARRRRFRRFGLVHDSEGTTV</sequence>
<evidence type="ECO:0000256" key="14">
    <source>
        <dbReference type="ARBA" id="ARBA00022840"/>
    </source>
</evidence>
<comment type="subunit">
    <text evidence="5">Acetyl-CoA carboxylase is a heterotetramer composed of biotin carboxyl carrier protein (AccB), biotin carboxylase (AccC) and two subunits of ACCase subunit beta/alpha.</text>
</comment>
<comment type="similarity">
    <text evidence="20">Belongs to the AccD/PCCB family.</text>
</comment>
<accession>A0A852TQ51</accession>
<dbReference type="InterPro" id="IPR000438">
    <property type="entry name" value="Acetyl_CoA_COase_Trfase_b_su"/>
</dbReference>
<evidence type="ECO:0000256" key="9">
    <source>
        <dbReference type="ARBA" id="ARBA00022723"/>
    </source>
</evidence>
<comment type="caution">
    <text evidence="23">The sequence shown here is derived from an EMBL/GenBank/DDBJ whole genome shotgun (WGS) entry which is preliminary data.</text>
</comment>
<keyword evidence="6 19" id="KW-0963">Cytoplasm</keyword>
<keyword evidence="9 20" id="KW-0479">Metal-binding</keyword>
<dbReference type="InterPro" id="IPR034733">
    <property type="entry name" value="AcCoA_carboxyl_beta"/>
</dbReference>
<evidence type="ECO:0000256" key="13">
    <source>
        <dbReference type="ARBA" id="ARBA00022833"/>
    </source>
</evidence>
<name>A0A852TQ51_9ACTN</name>
<evidence type="ECO:0000256" key="2">
    <source>
        <dbReference type="ARBA" id="ARBA00004956"/>
    </source>
</evidence>
<dbReference type="GO" id="GO:0009317">
    <property type="term" value="C:acetyl-CoA carboxylase complex"/>
    <property type="evidence" value="ECO:0007669"/>
    <property type="project" value="InterPro"/>
</dbReference>
<comment type="function">
    <text evidence="17 20">Component of the acetyl coenzyme A carboxylase (ACC) complex. Biotin carboxylase (BC) catalyzes the carboxylation of biotin on its carrier protein (BCCP) and then the CO(2) group is transferred by the transcarboxylase to acetyl-CoA to form malonyl-CoA.</text>
</comment>
<dbReference type="EMBL" id="JACCCC010000001">
    <property type="protein sequence ID" value="NYE45407.1"/>
    <property type="molecule type" value="Genomic_DNA"/>
</dbReference>
<dbReference type="PANTHER" id="PTHR42853:SF3">
    <property type="entry name" value="ACETYL-COENZYME A CARBOXYLASE CARBOXYL TRANSFERASE SUBUNIT ALPHA, CHLOROPLASTIC"/>
    <property type="match status" value="1"/>
</dbReference>
<dbReference type="Pfam" id="PF01039">
    <property type="entry name" value="Carboxyl_trans"/>
    <property type="match status" value="1"/>
</dbReference>
<comment type="pathway">
    <text evidence="2 19">Lipid metabolism; malonyl-CoA biosynthesis; malonyl-CoA from acetyl-CoA: step 1/1.</text>
</comment>
<proteinExistence type="inferred from homology"/>
<evidence type="ECO:0000256" key="15">
    <source>
        <dbReference type="ARBA" id="ARBA00023098"/>
    </source>
</evidence>
<dbReference type="PROSITE" id="PS50980">
    <property type="entry name" value="COA_CT_NTER"/>
    <property type="match status" value="1"/>
</dbReference>
<keyword evidence="15 19" id="KW-0443">Lipid metabolism</keyword>
<dbReference type="NCBIfam" id="TIGR00515">
    <property type="entry name" value="accD"/>
    <property type="match status" value="1"/>
</dbReference>
<dbReference type="InterPro" id="IPR041010">
    <property type="entry name" value="Znf-ACC"/>
</dbReference>
<dbReference type="HAMAP" id="MF_01395">
    <property type="entry name" value="AcetylCoA_CT_beta"/>
    <property type="match status" value="1"/>
</dbReference>
<comment type="similarity">
    <text evidence="3">In the C-terminal section; belongs to the AccA family.</text>
</comment>
<dbReference type="GO" id="GO:0006633">
    <property type="term" value="P:fatty acid biosynthetic process"/>
    <property type="evidence" value="ECO:0007669"/>
    <property type="project" value="UniProtKB-KW"/>
</dbReference>
<comment type="cofactor">
    <cofactor evidence="20">
        <name>Zn(2+)</name>
        <dbReference type="ChEBI" id="CHEBI:29105"/>
    </cofactor>
    <text evidence="20">Binds 1 zinc ion per subunit.</text>
</comment>
<evidence type="ECO:0000256" key="4">
    <source>
        <dbReference type="ARBA" id="ARBA00010284"/>
    </source>
</evidence>
<feature type="binding site" evidence="20">
    <location>
        <position position="20"/>
    </location>
    <ligand>
        <name>Zn(2+)</name>
        <dbReference type="ChEBI" id="CHEBI:29105"/>
    </ligand>
</feature>
<evidence type="ECO:0000256" key="16">
    <source>
        <dbReference type="ARBA" id="ARBA00023160"/>
    </source>
</evidence>
<dbReference type="SUPFAM" id="SSF52096">
    <property type="entry name" value="ClpP/crotonase"/>
    <property type="match status" value="2"/>
</dbReference>
<comment type="function">
    <text evidence="19">Component of the acetyl coenzyme A carboxylase (ACC) complex. First, biotin carboxylase catalyzes the carboxylation of biotin on its carrier protein (BCCP) and then the CO(2) group is transferred by the carboxyltransferase to acetyl-CoA to form malonyl-CoA.</text>
</comment>
<dbReference type="InterPro" id="IPR011763">
    <property type="entry name" value="COA_CT_C"/>
</dbReference>
<evidence type="ECO:0000313" key="24">
    <source>
        <dbReference type="Proteomes" id="UP000589036"/>
    </source>
</evidence>
<evidence type="ECO:0000256" key="5">
    <source>
        <dbReference type="ARBA" id="ARBA00011664"/>
    </source>
</evidence>
<evidence type="ECO:0000256" key="19">
    <source>
        <dbReference type="HAMAP-Rule" id="MF_00823"/>
    </source>
</evidence>
<keyword evidence="10 19" id="KW-0547">Nucleotide-binding</keyword>
<evidence type="ECO:0000256" key="6">
    <source>
        <dbReference type="ARBA" id="ARBA00022490"/>
    </source>
</evidence>
<comment type="similarity">
    <text evidence="4">In the N-terminal section; belongs to the AccD/PCCB family.</text>
</comment>
<evidence type="ECO:0000259" key="22">
    <source>
        <dbReference type="PROSITE" id="PS50989"/>
    </source>
</evidence>
<keyword evidence="16 19" id="KW-0275">Fatty acid biosynthesis</keyword>
<evidence type="ECO:0000256" key="1">
    <source>
        <dbReference type="ARBA" id="ARBA00004496"/>
    </source>
</evidence>
<dbReference type="InterPro" id="IPR011762">
    <property type="entry name" value="COA_CT_N"/>
</dbReference>
<keyword evidence="13 20" id="KW-0862">Zinc</keyword>
<dbReference type="GO" id="GO:0008270">
    <property type="term" value="F:zinc ion binding"/>
    <property type="evidence" value="ECO:0007669"/>
    <property type="project" value="UniProtKB-UniRule"/>
</dbReference>
<reference evidence="23 24" key="1">
    <citation type="submission" date="2020-07" db="EMBL/GenBank/DDBJ databases">
        <title>Sequencing the genomes of 1000 actinobacteria strains.</title>
        <authorList>
            <person name="Klenk H.-P."/>
        </authorList>
    </citation>
    <scope>NUCLEOTIDE SEQUENCE [LARGE SCALE GENOMIC DNA]</scope>
    <source>
        <strain evidence="23 24">CXB654</strain>
    </source>
</reference>
<comment type="subunit">
    <text evidence="19">Acetyl-CoA carboxylase is a heterohexamer composed of biotin carboxyl carrier protein (AccB), biotin carboxylase (AccC) and two subunits each of ACCase subunit alpha (AccA) and ACCase subunit beta (AccD).</text>
</comment>
<keyword evidence="7 19" id="KW-0444">Lipid biosynthesis</keyword>
<keyword evidence="24" id="KW-1185">Reference proteome</keyword>
<feature type="binding site" evidence="20">
    <location>
        <position position="36"/>
    </location>
    <ligand>
        <name>Zn(2+)</name>
        <dbReference type="ChEBI" id="CHEBI:29105"/>
    </ligand>
</feature>
<feature type="binding site" evidence="20">
    <location>
        <position position="17"/>
    </location>
    <ligand>
        <name>Zn(2+)</name>
        <dbReference type="ChEBI" id="CHEBI:29105"/>
    </ligand>
</feature>
<evidence type="ECO:0000256" key="18">
    <source>
        <dbReference type="ARBA" id="ARBA00049152"/>
    </source>
</evidence>
<comment type="similarity">
    <text evidence="19">Belongs to the AccA family.</text>
</comment>
<dbReference type="PANTHER" id="PTHR42853">
    <property type="entry name" value="ACETYL-COENZYME A CARBOXYLASE CARBOXYL TRANSFERASE SUBUNIT ALPHA"/>
    <property type="match status" value="1"/>
</dbReference>
<dbReference type="GO" id="GO:2001295">
    <property type="term" value="P:malonyl-CoA biosynthetic process"/>
    <property type="evidence" value="ECO:0007669"/>
    <property type="project" value="UniProtKB-UniRule"/>
</dbReference>
<dbReference type="Pfam" id="PF03255">
    <property type="entry name" value="ACCA"/>
    <property type="match status" value="1"/>
</dbReference>
<evidence type="ECO:0000259" key="21">
    <source>
        <dbReference type="PROSITE" id="PS50980"/>
    </source>
</evidence>
<keyword evidence="23" id="KW-0436">Ligase</keyword>
<gene>
    <name evidence="20" type="primary">accD</name>
    <name evidence="19" type="synonym">accA</name>
    <name evidence="23" type="ORF">HDA32_000527</name>
</gene>
<feature type="domain" description="CoA carboxyltransferase C-terminal" evidence="22">
    <location>
        <begin position="278"/>
        <end position="530"/>
    </location>
</feature>
<comment type="catalytic activity">
    <reaction evidence="18 19">
        <text>N(6)-carboxybiotinyl-L-lysyl-[protein] + acetyl-CoA = N(6)-biotinyl-L-lysyl-[protein] + malonyl-CoA</text>
        <dbReference type="Rhea" id="RHEA:54728"/>
        <dbReference type="Rhea" id="RHEA-COMP:10505"/>
        <dbReference type="Rhea" id="RHEA-COMP:10506"/>
        <dbReference type="ChEBI" id="CHEBI:57288"/>
        <dbReference type="ChEBI" id="CHEBI:57384"/>
        <dbReference type="ChEBI" id="CHEBI:83144"/>
        <dbReference type="ChEBI" id="CHEBI:83145"/>
        <dbReference type="EC" id="2.1.3.15"/>
    </reaction>
</comment>
<keyword evidence="8 19" id="KW-0808">Transferase</keyword>
<dbReference type="Pfam" id="PF17848">
    <property type="entry name" value="Zn_ribbon_ACC"/>
    <property type="match status" value="1"/>
</dbReference>
<dbReference type="PROSITE" id="PS50989">
    <property type="entry name" value="COA_CT_CTER"/>
    <property type="match status" value="1"/>
</dbReference>
<evidence type="ECO:0000256" key="8">
    <source>
        <dbReference type="ARBA" id="ARBA00022679"/>
    </source>
</evidence>
<organism evidence="23 24">
    <name type="scientific">Spinactinospora alkalitolerans</name>
    <dbReference type="NCBI Taxonomy" id="687207"/>
    <lineage>
        <taxon>Bacteria</taxon>
        <taxon>Bacillati</taxon>
        <taxon>Actinomycetota</taxon>
        <taxon>Actinomycetes</taxon>
        <taxon>Streptosporangiales</taxon>
        <taxon>Nocardiopsidaceae</taxon>
        <taxon>Spinactinospora</taxon>
    </lineage>
</organism>
<dbReference type="InterPro" id="IPR001095">
    <property type="entry name" value="Acetyl_CoA_COase_a_su"/>
</dbReference>
<dbReference type="GO" id="GO:0016743">
    <property type="term" value="F:carboxyl- or carbamoyltransferase activity"/>
    <property type="evidence" value="ECO:0007669"/>
    <property type="project" value="UniProtKB-UniRule"/>
</dbReference>
<evidence type="ECO:0000256" key="7">
    <source>
        <dbReference type="ARBA" id="ARBA00022516"/>
    </source>
</evidence>
<dbReference type="Gene3D" id="3.90.226.10">
    <property type="entry name" value="2-enoyl-CoA Hydratase, Chain A, domain 1"/>
    <property type="match status" value="2"/>
</dbReference>